<name>A0A7S3VHE4_9STRA</name>
<evidence type="ECO:0000256" key="5">
    <source>
        <dbReference type="ARBA" id="ARBA00023136"/>
    </source>
</evidence>
<dbReference type="PANTHER" id="PTHR13144">
    <property type="entry name" value="TEX261 PROTEIN"/>
    <property type="match status" value="1"/>
</dbReference>
<feature type="transmembrane region" description="Helical" evidence="6">
    <location>
        <begin position="136"/>
        <end position="157"/>
    </location>
</feature>
<dbReference type="AlphaFoldDB" id="A0A7S3VHE4"/>
<dbReference type="GO" id="GO:0000139">
    <property type="term" value="C:Golgi membrane"/>
    <property type="evidence" value="ECO:0007669"/>
    <property type="project" value="TreeGrafter"/>
</dbReference>
<reference evidence="7" key="1">
    <citation type="submission" date="2021-01" db="EMBL/GenBank/DDBJ databases">
        <authorList>
            <person name="Corre E."/>
            <person name="Pelletier E."/>
            <person name="Niang G."/>
            <person name="Scheremetjew M."/>
            <person name="Finn R."/>
            <person name="Kale V."/>
            <person name="Holt S."/>
            <person name="Cochrane G."/>
            <person name="Meng A."/>
            <person name="Brown T."/>
            <person name="Cohen L."/>
        </authorList>
    </citation>
    <scope>NUCLEOTIDE SEQUENCE</scope>
    <source>
        <strain evidence="7">MM31A-1</strain>
    </source>
</reference>
<dbReference type="GO" id="GO:0005789">
    <property type="term" value="C:endoplasmic reticulum membrane"/>
    <property type="evidence" value="ECO:0007669"/>
    <property type="project" value="TreeGrafter"/>
</dbReference>
<evidence type="ECO:0000313" key="7">
    <source>
        <dbReference type="EMBL" id="CAE0479306.1"/>
    </source>
</evidence>
<evidence type="ECO:0000256" key="2">
    <source>
        <dbReference type="ARBA" id="ARBA00008096"/>
    </source>
</evidence>
<comment type="similarity">
    <text evidence="2">Belongs to the SVP26 family.</text>
</comment>
<gene>
    <name evidence="7" type="ORF">CDEB00056_LOCUS24160</name>
</gene>
<organism evidence="7">
    <name type="scientific">Chaetoceros debilis</name>
    <dbReference type="NCBI Taxonomy" id="122233"/>
    <lineage>
        <taxon>Eukaryota</taxon>
        <taxon>Sar</taxon>
        <taxon>Stramenopiles</taxon>
        <taxon>Ochrophyta</taxon>
        <taxon>Bacillariophyta</taxon>
        <taxon>Coscinodiscophyceae</taxon>
        <taxon>Chaetocerotophycidae</taxon>
        <taxon>Chaetocerotales</taxon>
        <taxon>Chaetocerotaceae</taxon>
        <taxon>Chaetoceros</taxon>
    </lineage>
</organism>
<feature type="transmembrane region" description="Helical" evidence="6">
    <location>
        <begin position="12"/>
        <end position="33"/>
    </location>
</feature>
<keyword evidence="3 6" id="KW-0812">Transmembrane</keyword>
<dbReference type="GO" id="GO:0030134">
    <property type="term" value="C:COPII-coated ER to Golgi transport vesicle"/>
    <property type="evidence" value="ECO:0007669"/>
    <property type="project" value="TreeGrafter"/>
</dbReference>
<accession>A0A7S3VHE4</accession>
<proteinExistence type="inferred from homology"/>
<evidence type="ECO:0000256" key="1">
    <source>
        <dbReference type="ARBA" id="ARBA00004141"/>
    </source>
</evidence>
<dbReference type="InterPro" id="IPR007277">
    <property type="entry name" value="Svp26/Tex261"/>
</dbReference>
<feature type="transmembrane region" description="Helical" evidence="6">
    <location>
        <begin position="97"/>
        <end position="116"/>
    </location>
</feature>
<dbReference type="GO" id="GO:0006888">
    <property type="term" value="P:endoplasmic reticulum to Golgi vesicle-mediated transport"/>
    <property type="evidence" value="ECO:0007669"/>
    <property type="project" value="InterPro"/>
</dbReference>
<evidence type="ECO:0000256" key="6">
    <source>
        <dbReference type="SAM" id="Phobius"/>
    </source>
</evidence>
<sequence>MGFVFKCVSWVGGWIAMGVLALSVSAGLYLACEIAEEYSSIVRKYLNRSTIGIIIFYVILMIDGLPAKNCLFGIFAYISYLPLLATFPFVEPISIPTILAGVTTLGNHVLWFNYFISYEYRRELNQSNHNLLAGSPAMGVMGFLFVFVWAVPLGFFISLTSMEESLPLAGGGGRKKKGMFKGFVDSLLEKKNDLFPAQVKRYQ</sequence>
<evidence type="ECO:0000256" key="4">
    <source>
        <dbReference type="ARBA" id="ARBA00022989"/>
    </source>
</evidence>
<dbReference type="Pfam" id="PF04148">
    <property type="entry name" value="Erv26"/>
    <property type="match status" value="1"/>
</dbReference>
<keyword evidence="5 6" id="KW-0472">Membrane</keyword>
<dbReference type="GO" id="GO:0097020">
    <property type="term" value="F:COPII receptor activity"/>
    <property type="evidence" value="ECO:0007669"/>
    <property type="project" value="InterPro"/>
</dbReference>
<evidence type="ECO:0000256" key="3">
    <source>
        <dbReference type="ARBA" id="ARBA00022692"/>
    </source>
</evidence>
<comment type="subcellular location">
    <subcellularLocation>
        <location evidence="1">Membrane</location>
        <topology evidence="1">Multi-pass membrane protein</topology>
    </subcellularLocation>
</comment>
<protein>
    <submittedName>
        <fullName evidence="7">Uncharacterized protein</fullName>
    </submittedName>
</protein>
<keyword evidence="4 6" id="KW-1133">Transmembrane helix</keyword>
<feature type="transmembrane region" description="Helical" evidence="6">
    <location>
        <begin position="45"/>
        <end position="65"/>
    </location>
</feature>
<dbReference type="PANTHER" id="PTHR13144:SF0">
    <property type="entry name" value="PROTEIN TEX261"/>
    <property type="match status" value="1"/>
</dbReference>
<dbReference type="EMBL" id="HBIO01031522">
    <property type="protein sequence ID" value="CAE0479306.1"/>
    <property type="molecule type" value="Transcribed_RNA"/>
</dbReference>